<dbReference type="STRING" id="1156935.QWE_00260"/>
<keyword evidence="2" id="KW-0378">Hydrolase</keyword>
<gene>
    <name evidence="2" type="ORF">QWE_00260</name>
</gene>
<name>K2Q8Q3_9HYPH</name>
<dbReference type="Pfam" id="PF07969">
    <property type="entry name" value="Amidohydro_3"/>
    <property type="match status" value="1"/>
</dbReference>
<dbReference type="EMBL" id="ALJF01000001">
    <property type="protein sequence ID" value="EKF61590.1"/>
    <property type="molecule type" value="Genomic_DNA"/>
</dbReference>
<dbReference type="eggNOG" id="COG0402">
    <property type="taxonomic scope" value="Bacteria"/>
</dbReference>
<dbReference type="PATRIC" id="fig|1156935.5.peg.51"/>
<dbReference type="InterPro" id="IPR032466">
    <property type="entry name" value="Metal_Hydrolase"/>
</dbReference>
<accession>K2Q8Q3</accession>
<evidence type="ECO:0000259" key="1">
    <source>
        <dbReference type="Pfam" id="PF07969"/>
    </source>
</evidence>
<dbReference type="PANTHER" id="PTHR43135">
    <property type="entry name" value="ALPHA-D-RIBOSE 1-METHYLPHOSPHONATE 5-TRIPHOSPHATE DIPHOSPHATASE"/>
    <property type="match status" value="1"/>
</dbReference>
<dbReference type="Proteomes" id="UP000007123">
    <property type="component" value="Unassembled WGS sequence"/>
</dbReference>
<reference evidence="2 3" key="1">
    <citation type="journal article" date="2012" name="J. Bacteriol.">
        <title>Draft Genome Sequence of Agrobacterium albertimagni Strain AOL15.</title>
        <authorList>
            <person name="Trimble W.L."/>
            <person name="Phung le T."/>
            <person name="Meyer F."/>
            <person name="Gilbert J.A."/>
            <person name="Silver S."/>
        </authorList>
    </citation>
    <scope>NUCLEOTIDE SEQUENCE [LARGE SCALE GENOMIC DNA]</scope>
    <source>
        <strain evidence="2 3">AOL15</strain>
    </source>
</reference>
<dbReference type="PANTHER" id="PTHR43135:SF3">
    <property type="entry name" value="ALPHA-D-RIBOSE 1-METHYLPHOSPHONATE 5-TRIPHOSPHATE DIPHOSPHATASE"/>
    <property type="match status" value="1"/>
</dbReference>
<dbReference type="InterPro" id="IPR051781">
    <property type="entry name" value="Metallo-dep_Hydrolase"/>
</dbReference>
<keyword evidence="3" id="KW-1185">Reference proteome</keyword>
<sequence>MMDGNRAANDRILFRGGSLITGDGRTMLEPASIRVRAGVIVELSPGMADAAESETVISTEGLMMLPGFINGHAHATIAGPSMPSGSPPLSPAQVSWQRNRHLLSGTTSLINVCGLAMADERDGELGAHPMDIHMTSAHTPHSILAADEIDGRGLTPRHRHSSIDDLVLSGCRVLGEAGGGQTLGGGAQDYRFIPDAIEEYTGLRISVQMARRLKEAVLGRRLDGRATASERTVKELLVEAAIADKISTLELRGLLERHVLAPVEHALVGLKEVADAAVRHNLPAIFHHAPPTAETLLLLQQQYPALRMIAAHANHPSFLTDEAVDYAARLKDLGAKVDISTLDVVETRFRNGPESFDALVEAGLVDTISTDFAGGDWDTIPSALHRMTRVNRKSLTEAVALATGNVARVFPEIFGDRGLLALGKRADLVMTEAHNISRVRHVFIAGQARVWNGALLSA</sequence>
<dbReference type="Gene3D" id="2.30.40.10">
    <property type="entry name" value="Urease, subunit C, domain 1"/>
    <property type="match status" value="2"/>
</dbReference>
<proteinExistence type="predicted"/>
<feature type="domain" description="Amidohydrolase 3" evidence="1">
    <location>
        <begin position="269"/>
        <end position="438"/>
    </location>
</feature>
<organism evidence="2 3">
    <name type="scientific">Agrobacterium albertimagni AOL15</name>
    <dbReference type="NCBI Taxonomy" id="1156935"/>
    <lineage>
        <taxon>Bacteria</taxon>
        <taxon>Pseudomonadati</taxon>
        <taxon>Pseudomonadota</taxon>
        <taxon>Alphaproteobacteria</taxon>
        <taxon>Hyphomicrobiales</taxon>
        <taxon>Rhizobiaceae</taxon>
        <taxon>Rhizobium/Agrobacterium group</taxon>
        <taxon>Agrobacterium</taxon>
    </lineage>
</organism>
<dbReference type="InterPro" id="IPR011059">
    <property type="entry name" value="Metal-dep_hydrolase_composite"/>
</dbReference>
<evidence type="ECO:0000313" key="2">
    <source>
        <dbReference type="EMBL" id="EKF61590.1"/>
    </source>
</evidence>
<dbReference type="GO" id="GO:0016810">
    <property type="term" value="F:hydrolase activity, acting on carbon-nitrogen (but not peptide) bonds"/>
    <property type="evidence" value="ECO:0007669"/>
    <property type="project" value="InterPro"/>
</dbReference>
<dbReference type="SUPFAM" id="SSF51556">
    <property type="entry name" value="Metallo-dependent hydrolases"/>
    <property type="match status" value="1"/>
</dbReference>
<evidence type="ECO:0000313" key="3">
    <source>
        <dbReference type="Proteomes" id="UP000007123"/>
    </source>
</evidence>
<comment type="caution">
    <text evidence="2">The sequence shown here is derived from an EMBL/GenBank/DDBJ whole genome shotgun (WGS) entry which is preliminary data.</text>
</comment>
<dbReference type="Gene3D" id="3.20.20.140">
    <property type="entry name" value="Metal-dependent hydrolases"/>
    <property type="match status" value="1"/>
</dbReference>
<dbReference type="AlphaFoldDB" id="K2Q8Q3"/>
<dbReference type="SUPFAM" id="SSF51338">
    <property type="entry name" value="Composite domain of metallo-dependent hydrolases"/>
    <property type="match status" value="1"/>
</dbReference>
<dbReference type="InterPro" id="IPR013108">
    <property type="entry name" value="Amidohydro_3"/>
</dbReference>
<dbReference type="RefSeq" id="WP_006724044.1">
    <property type="nucleotide sequence ID" value="NZ_ALJF01000001.1"/>
</dbReference>
<protein>
    <submittedName>
        <fullName evidence="2">Amidohydrolase 3</fullName>
    </submittedName>
</protein>